<feature type="domain" description="Metallo-beta-lactamase" evidence="1">
    <location>
        <begin position="16"/>
        <end position="233"/>
    </location>
</feature>
<dbReference type="SUPFAM" id="SSF56281">
    <property type="entry name" value="Metallo-hydrolase/oxidoreductase"/>
    <property type="match status" value="1"/>
</dbReference>
<dbReference type="AlphaFoldDB" id="A0A2R7Y2J3"/>
<evidence type="ECO:0000313" key="3">
    <source>
        <dbReference type="Proteomes" id="UP000244066"/>
    </source>
</evidence>
<accession>A0A2R7Y2J3</accession>
<proteinExistence type="predicted"/>
<dbReference type="InterPro" id="IPR036866">
    <property type="entry name" value="RibonucZ/Hydroxyglut_hydro"/>
</dbReference>
<sequence length="482" mass="53910">MGLVGIRVYGGAGEIGGNKILISTKGTRVFLDFGTSFSAKRRFYGGFIKAKRFRVLEEYTLTGILPNLPGIYREDLLGGLNHLKADEPFVEACIITHAHLDHCGHASFLRPDVKLYAGATATVLLEAREETKTSREPEDQIVQMKDYRDGRVYRRRIETFSTGKRLRIGDINAIPVHVDHSTPSSYGLVLELDEACIAYTGDFRLHGPMHKMTEEFIDRISAEGVDVLIIEGTRINDPSIHSEENVMLSMMSSLRDARGKAAVALIGLLDFDRLKSLISAAEHVGRELVLSPKLAYVIDRLAKRATNIRVPELRSKVLSVYLEPSSSGGYDPEKDYRGWLKKFLGECMDTGVSLVTPEELARQKDKYVFTLCQTEDLPELVSIRPEPGSIFLFSSSEPHNEEQEIEREKVVNWLELLGMRPVHIHASGHASQNEVIGTIERVSPRTIIPVHTEHPKMFQELLGRQGVKSKVVEPALSREIAV</sequence>
<reference evidence="2 3" key="1">
    <citation type="submission" date="2017-04" db="EMBL/GenBank/DDBJ databases">
        <title>Draft Aigarchaeota genome from a New Zealand hot spring.</title>
        <authorList>
            <person name="Reysenbach A.-L."/>
            <person name="Donaho J.A."/>
            <person name="Gerhart J."/>
            <person name="Kelley J.F."/>
            <person name="Kouba K."/>
            <person name="Podar M."/>
            <person name="Stott M."/>
        </authorList>
    </citation>
    <scope>NUCLEOTIDE SEQUENCE [LARGE SCALE GENOMIC DNA]</scope>
    <source>
        <strain evidence="2">NZ13_MG1</strain>
    </source>
</reference>
<comment type="caution">
    <text evidence="2">The sequence shown here is derived from an EMBL/GenBank/DDBJ whole genome shotgun (WGS) entry which is preliminary data.</text>
</comment>
<evidence type="ECO:0000259" key="1">
    <source>
        <dbReference type="SMART" id="SM00849"/>
    </source>
</evidence>
<dbReference type="PANTHER" id="PTHR43694">
    <property type="entry name" value="RIBONUCLEASE J"/>
    <property type="match status" value="1"/>
</dbReference>
<dbReference type="Pfam" id="PF12706">
    <property type="entry name" value="Lactamase_B_2"/>
    <property type="match status" value="1"/>
</dbReference>
<dbReference type="Pfam" id="PF07521">
    <property type="entry name" value="RMMBL"/>
    <property type="match status" value="1"/>
</dbReference>
<name>A0A2R7Y2J3_9ARCH</name>
<dbReference type="PANTHER" id="PTHR43694:SF1">
    <property type="entry name" value="RIBONUCLEASE J"/>
    <property type="match status" value="1"/>
</dbReference>
<protein>
    <recommendedName>
        <fullName evidence="1">Metallo-beta-lactamase domain-containing protein</fullName>
    </recommendedName>
</protein>
<dbReference type="InterPro" id="IPR001279">
    <property type="entry name" value="Metallo-B-lactamas"/>
</dbReference>
<dbReference type="Proteomes" id="UP000244066">
    <property type="component" value="Unassembled WGS sequence"/>
</dbReference>
<dbReference type="CDD" id="cd07732">
    <property type="entry name" value="metallo-hydrolase-like_MBL-fold"/>
    <property type="match status" value="1"/>
</dbReference>
<dbReference type="SMART" id="SM00849">
    <property type="entry name" value="Lactamase_B"/>
    <property type="match status" value="1"/>
</dbReference>
<dbReference type="Gene3D" id="3.60.15.10">
    <property type="entry name" value="Ribonuclease Z/Hydroxyacylglutathione hydrolase-like"/>
    <property type="match status" value="2"/>
</dbReference>
<dbReference type="InterPro" id="IPR011108">
    <property type="entry name" value="RMMBL"/>
</dbReference>
<organism evidence="2 3">
    <name type="scientific">Candidatus Terraquivivens tikiterensis</name>
    <dbReference type="NCBI Taxonomy" id="1980982"/>
    <lineage>
        <taxon>Archaea</taxon>
        <taxon>Nitrososphaerota</taxon>
        <taxon>Candidatus Wolframiiraptoraceae</taxon>
        <taxon>Candidatus Terraquivivens</taxon>
    </lineage>
</organism>
<gene>
    <name evidence="2" type="ORF">B9J98_05280</name>
</gene>
<dbReference type="EMBL" id="NDWU01000013">
    <property type="protein sequence ID" value="PUA31734.1"/>
    <property type="molecule type" value="Genomic_DNA"/>
</dbReference>
<evidence type="ECO:0000313" key="2">
    <source>
        <dbReference type="EMBL" id="PUA31734.1"/>
    </source>
</evidence>